<dbReference type="Gene3D" id="3.40.47.10">
    <property type="match status" value="1"/>
</dbReference>
<dbReference type="InterPro" id="IPR012328">
    <property type="entry name" value="Chalcone/stilbene_synt_C"/>
</dbReference>
<dbReference type="PIRSF" id="PIRSF036417">
    <property type="entry name" value="3-ktacl-CoA_syn"/>
    <property type="match status" value="1"/>
</dbReference>
<dbReference type="EC" id="2.3.1.-" evidence="1"/>
<dbReference type="Proteomes" id="UP000256970">
    <property type="component" value="Unassembled WGS sequence"/>
</dbReference>
<organism evidence="2 3">
    <name type="scientific">Tetradesmus obliquus</name>
    <name type="common">Green alga</name>
    <name type="synonym">Acutodesmus obliquus</name>
    <dbReference type="NCBI Taxonomy" id="3088"/>
    <lineage>
        <taxon>Eukaryota</taxon>
        <taxon>Viridiplantae</taxon>
        <taxon>Chlorophyta</taxon>
        <taxon>core chlorophytes</taxon>
        <taxon>Chlorophyceae</taxon>
        <taxon>CS clade</taxon>
        <taxon>Sphaeropleales</taxon>
        <taxon>Scenedesmaceae</taxon>
        <taxon>Tetradesmus</taxon>
    </lineage>
</organism>
<dbReference type="SUPFAM" id="SSF53901">
    <property type="entry name" value="Thiolase-like"/>
    <property type="match status" value="2"/>
</dbReference>
<dbReference type="EMBL" id="FNXT01001332">
    <property type="protein sequence ID" value="SZX78708.1"/>
    <property type="molecule type" value="Genomic_DNA"/>
</dbReference>
<dbReference type="InterPro" id="IPR012392">
    <property type="entry name" value="3-ktacl-CoA_syn"/>
</dbReference>
<dbReference type="Pfam" id="PF08392">
    <property type="entry name" value="FAE1_CUT1_RppA"/>
    <property type="match status" value="1"/>
</dbReference>
<dbReference type="UniPathway" id="UPA00094"/>
<proteinExistence type="inferred from homology"/>
<keyword evidence="1" id="KW-0808">Transferase</keyword>
<dbReference type="GO" id="GO:0016747">
    <property type="term" value="F:acyltransferase activity, transferring groups other than amino-acyl groups"/>
    <property type="evidence" value="ECO:0007669"/>
    <property type="project" value="InterPro"/>
</dbReference>
<dbReference type="CDD" id="cd00831">
    <property type="entry name" value="CHS_like"/>
    <property type="match status" value="1"/>
</dbReference>
<dbReference type="PANTHER" id="PTHR31561">
    <property type="entry name" value="3-KETOACYL-COA SYNTHASE"/>
    <property type="match status" value="1"/>
</dbReference>
<keyword evidence="3" id="KW-1185">Reference proteome</keyword>
<sequence length="504" mass="55865">MAPTGSVVPDYSGSPVALKYIKRGYTMFFKHGVMLLLVPLAASLVLELGNLYQTGDLSRLWVVAKQTDLTFNLVSAVACCSVLLGVLVSMFLMQQRPVYLVDYHVYRAPDSWKVTRAQFDAIVAATKDFSEDSLQFMSKVLHRSGLGDETYAPPSLTNVPMDLTMSAARTEFEQIAFSAVKDLLNKTGVQPRQIGIIITNSSLFNTTPSLSATIMNHFKMSSKTLNYNLAGMGCSAGVIAIDLARQMLQLYPDSYALVVSTENLTYNWYPGTNKGMLMTNTLFRVGGAAVLLSNKRREAWRSKYTLRHVVRTNLAANDAAYGCVFETEDDSGVRGVKLSKELMSVAGEALKANITTLGPLVLPFSEQLLFAANMVARRLLGRKRMKPYVPDFTTAFDHICIHTGGRGVIDEIEKHLRLNAKIIEPSRAALFRYGNVSSSSIWYVLSYIESFRGVRRGDTVWQLGFGSGFKCNSAVWVANRRVEEQHKAWEGFDVSRMLAELSKA</sequence>
<gene>
    <name evidence="2" type="ORF">BQ4739_LOCUS19019</name>
</gene>
<dbReference type="GO" id="GO:0016020">
    <property type="term" value="C:membrane"/>
    <property type="evidence" value="ECO:0007669"/>
    <property type="project" value="InterPro"/>
</dbReference>
<reference evidence="2 3" key="1">
    <citation type="submission" date="2016-10" db="EMBL/GenBank/DDBJ databases">
        <authorList>
            <person name="Cai Z."/>
        </authorList>
    </citation>
    <scope>NUCLEOTIDE SEQUENCE [LARGE SCALE GENOMIC DNA]</scope>
</reference>
<name>A0A383WML6_TETOB</name>
<protein>
    <recommendedName>
        <fullName evidence="1">3-ketoacyl-CoA synthase</fullName>
        <ecNumber evidence="1">2.3.1.-</ecNumber>
    </recommendedName>
</protein>
<dbReference type="STRING" id="3088.A0A383WML6"/>
<dbReference type="GO" id="GO:0006633">
    <property type="term" value="P:fatty acid biosynthetic process"/>
    <property type="evidence" value="ECO:0007669"/>
    <property type="project" value="UniProtKB-UniPathway"/>
</dbReference>
<evidence type="ECO:0000256" key="1">
    <source>
        <dbReference type="PIRNR" id="PIRNR036417"/>
    </source>
</evidence>
<comment type="similarity">
    <text evidence="1">Belongs to the thiolase-like superfamily. Chalcone/stilbene synthases family.</text>
</comment>
<dbReference type="AlphaFoldDB" id="A0A383WML6"/>
<accession>A0A383WML6</accession>
<evidence type="ECO:0000313" key="2">
    <source>
        <dbReference type="EMBL" id="SZX78708.1"/>
    </source>
</evidence>
<dbReference type="Pfam" id="PF02797">
    <property type="entry name" value="Chal_sti_synt_C"/>
    <property type="match status" value="1"/>
</dbReference>
<comment type="pathway">
    <text evidence="1">Lipid metabolism; fatty acid biosynthesis.</text>
</comment>
<keyword evidence="1" id="KW-0012">Acyltransferase</keyword>
<dbReference type="InterPro" id="IPR016039">
    <property type="entry name" value="Thiolase-like"/>
</dbReference>
<dbReference type="InterPro" id="IPR013601">
    <property type="entry name" value="FAE1_typ3_polyketide_synth"/>
</dbReference>
<evidence type="ECO:0000313" key="3">
    <source>
        <dbReference type="Proteomes" id="UP000256970"/>
    </source>
</evidence>